<organism evidence="4 5">
    <name type="scientific">Schizothecium vesticola</name>
    <dbReference type="NCBI Taxonomy" id="314040"/>
    <lineage>
        <taxon>Eukaryota</taxon>
        <taxon>Fungi</taxon>
        <taxon>Dikarya</taxon>
        <taxon>Ascomycota</taxon>
        <taxon>Pezizomycotina</taxon>
        <taxon>Sordariomycetes</taxon>
        <taxon>Sordariomycetidae</taxon>
        <taxon>Sordariales</taxon>
        <taxon>Schizotheciaceae</taxon>
        <taxon>Schizothecium</taxon>
    </lineage>
</organism>
<dbReference type="CDD" id="cd00427">
    <property type="entry name" value="Ribosomal_L29_HIP"/>
    <property type="match status" value="1"/>
</dbReference>
<dbReference type="EMBL" id="JAUKUD010000001">
    <property type="protein sequence ID" value="KAK0754156.1"/>
    <property type="molecule type" value="Genomic_DNA"/>
</dbReference>
<dbReference type="GO" id="GO:0003735">
    <property type="term" value="F:structural constituent of ribosome"/>
    <property type="evidence" value="ECO:0007669"/>
    <property type="project" value="InterPro"/>
</dbReference>
<dbReference type="Proteomes" id="UP001172155">
    <property type="component" value="Unassembled WGS sequence"/>
</dbReference>
<keyword evidence="2" id="KW-0689">Ribosomal protein</keyword>
<dbReference type="SUPFAM" id="SSF46561">
    <property type="entry name" value="Ribosomal protein L29 (L29p)"/>
    <property type="match status" value="1"/>
</dbReference>
<evidence type="ECO:0000256" key="2">
    <source>
        <dbReference type="ARBA" id="ARBA00022980"/>
    </source>
</evidence>
<dbReference type="AlphaFoldDB" id="A0AA40KCT5"/>
<proteinExistence type="inferred from homology"/>
<evidence type="ECO:0000256" key="3">
    <source>
        <dbReference type="ARBA" id="ARBA00023274"/>
    </source>
</evidence>
<keyword evidence="5" id="KW-1185">Reference proteome</keyword>
<dbReference type="Gene3D" id="1.10.287.310">
    <property type="match status" value="1"/>
</dbReference>
<comment type="caution">
    <text evidence="4">The sequence shown here is derived from an EMBL/GenBank/DDBJ whole genome shotgun (WGS) entry which is preliminary data.</text>
</comment>
<dbReference type="PANTHER" id="PTHR45722:SF2">
    <property type="entry name" value="LARGE RIBOSOMAL SUBUNIT PROTEIN UL29-RELATED"/>
    <property type="match status" value="1"/>
</dbReference>
<dbReference type="InterPro" id="IPR036049">
    <property type="entry name" value="Ribosomal_uL29_sf"/>
</dbReference>
<dbReference type="GO" id="GO:0030684">
    <property type="term" value="C:preribosome"/>
    <property type="evidence" value="ECO:0007669"/>
    <property type="project" value="UniProtKB-ARBA"/>
</dbReference>
<reference evidence="4" key="1">
    <citation type="submission" date="2023-06" db="EMBL/GenBank/DDBJ databases">
        <title>Genome-scale phylogeny and comparative genomics of the fungal order Sordariales.</title>
        <authorList>
            <consortium name="Lawrence Berkeley National Laboratory"/>
            <person name="Hensen N."/>
            <person name="Bonometti L."/>
            <person name="Westerberg I."/>
            <person name="Brannstrom I.O."/>
            <person name="Guillou S."/>
            <person name="Cros-Aarteil S."/>
            <person name="Calhoun S."/>
            <person name="Haridas S."/>
            <person name="Kuo A."/>
            <person name="Mondo S."/>
            <person name="Pangilinan J."/>
            <person name="Riley R."/>
            <person name="LaButti K."/>
            <person name="Andreopoulos B."/>
            <person name="Lipzen A."/>
            <person name="Chen C."/>
            <person name="Yanf M."/>
            <person name="Daum C."/>
            <person name="Ng V."/>
            <person name="Clum A."/>
            <person name="Steindorff A."/>
            <person name="Ohm R."/>
            <person name="Martin F."/>
            <person name="Silar P."/>
            <person name="Natvig D."/>
            <person name="Lalanne C."/>
            <person name="Gautier V."/>
            <person name="Ament-velasquez S.L."/>
            <person name="Kruys A."/>
            <person name="Hutchinson M.I."/>
            <person name="Powell A.J."/>
            <person name="Barry K."/>
            <person name="Miller A.N."/>
            <person name="Grigoriev I.V."/>
            <person name="Debuchy R."/>
            <person name="Gladieux P."/>
            <person name="Thoren M.H."/>
            <person name="Johannesson H."/>
        </authorList>
    </citation>
    <scope>NUCLEOTIDE SEQUENCE</scope>
    <source>
        <strain evidence="4">SMH3187-1</strain>
    </source>
</reference>
<dbReference type="GO" id="GO:0000463">
    <property type="term" value="P:maturation of LSU-rRNA from tricistronic rRNA transcript (SSU-rRNA, 5.8S rRNA, LSU-rRNA)"/>
    <property type="evidence" value="ECO:0007669"/>
    <property type="project" value="InterPro"/>
</dbReference>
<evidence type="ECO:0000256" key="1">
    <source>
        <dbReference type="ARBA" id="ARBA00009254"/>
    </source>
</evidence>
<keyword evidence="3" id="KW-0687">Ribonucleoprotein</keyword>
<accession>A0AA40KCT5</accession>
<gene>
    <name evidence="4" type="ORF">B0T18DRAFT_398636</name>
</gene>
<comment type="similarity">
    <text evidence="1">Belongs to the universal ribosomal protein uL29 family.</text>
</comment>
<dbReference type="FunFam" id="1.10.287.310:FF:000002">
    <property type="entry name" value="60S ribosomal protein L35"/>
    <property type="match status" value="1"/>
</dbReference>
<dbReference type="GO" id="GO:0022625">
    <property type="term" value="C:cytosolic large ribosomal subunit"/>
    <property type="evidence" value="ECO:0007669"/>
    <property type="project" value="InterPro"/>
</dbReference>
<dbReference type="InterPro" id="IPR045059">
    <property type="entry name" value="Ribosomal_uL29_euk"/>
</dbReference>
<dbReference type="Gene3D" id="6.10.250.3450">
    <property type="match status" value="1"/>
</dbReference>
<dbReference type="NCBIfam" id="TIGR00012">
    <property type="entry name" value="L29"/>
    <property type="match status" value="1"/>
</dbReference>
<protein>
    <submittedName>
        <fullName evidence="4">Ribosomal L29 protein-domain-containing protein</fullName>
    </submittedName>
</protein>
<dbReference type="GO" id="GO:0006412">
    <property type="term" value="P:translation"/>
    <property type="evidence" value="ECO:0007669"/>
    <property type="project" value="InterPro"/>
</dbReference>
<name>A0AA40KCT5_9PEZI</name>
<evidence type="ECO:0000313" key="5">
    <source>
        <dbReference type="Proteomes" id="UP001172155"/>
    </source>
</evidence>
<dbReference type="Pfam" id="PF00831">
    <property type="entry name" value="Ribosomal_L29"/>
    <property type="match status" value="1"/>
</dbReference>
<dbReference type="FunFam" id="6.10.250.3450:FF:000001">
    <property type="entry name" value="60S ribosomal protein L35"/>
    <property type="match status" value="1"/>
</dbReference>
<sequence length="217" mass="25052">MSTGKVKAGQLWSKSKEDLTKQLGELKTELGQLRIQKIVSSGTKLNKIHDLRKSIARVLTIINAKQRSQLRLFYKTKKYIPLDLRAKQTRAIRRRLSPEDASRQLEKTKKRQTHFPQRKFAVKVRRTGWVTGKRCPATLVPYWPTRHANSRHRLHEGSPGLRKGWIQSLGTGYRKFGTPVRCIIQGNFAFRVKVLSEVNDFSVWLGSKFSCQNEAQK</sequence>
<evidence type="ECO:0000313" key="4">
    <source>
        <dbReference type="EMBL" id="KAK0754156.1"/>
    </source>
</evidence>
<dbReference type="PANTHER" id="PTHR45722">
    <property type="entry name" value="60S RIBOSOMAL PROTEIN L35"/>
    <property type="match status" value="1"/>
</dbReference>
<dbReference type="InterPro" id="IPR001854">
    <property type="entry name" value="Ribosomal_uL29"/>
</dbReference>
<dbReference type="HAMAP" id="MF_00374">
    <property type="entry name" value="Ribosomal_uL29"/>
    <property type="match status" value="1"/>
</dbReference>
<dbReference type="GO" id="GO:0003729">
    <property type="term" value="F:mRNA binding"/>
    <property type="evidence" value="ECO:0007669"/>
    <property type="project" value="TreeGrafter"/>
</dbReference>